<dbReference type="GO" id="GO:0006313">
    <property type="term" value="P:DNA transposition"/>
    <property type="evidence" value="ECO:0007669"/>
    <property type="project" value="InterPro"/>
</dbReference>
<evidence type="ECO:0000259" key="1">
    <source>
        <dbReference type="SMART" id="SM01321"/>
    </source>
</evidence>
<evidence type="ECO:0000313" key="2">
    <source>
        <dbReference type="EMBL" id="VGO11778.1"/>
    </source>
</evidence>
<dbReference type="PANTHER" id="PTHR36966:SF1">
    <property type="entry name" value="REP-ASSOCIATED TYROSINE TRANSPOSASE"/>
    <property type="match status" value="1"/>
</dbReference>
<dbReference type="SUPFAM" id="SSF143422">
    <property type="entry name" value="Transposase IS200-like"/>
    <property type="match status" value="1"/>
</dbReference>
<dbReference type="RefSeq" id="WP_136077503.1">
    <property type="nucleotide sequence ID" value="NZ_CAAHFG010000001.1"/>
</dbReference>
<dbReference type="InterPro" id="IPR036515">
    <property type="entry name" value="Transposase_17_sf"/>
</dbReference>
<dbReference type="PANTHER" id="PTHR36966">
    <property type="entry name" value="REP-ASSOCIATED TYROSINE TRANSPOSASE"/>
    <property type="match status" value="1"/>
</dbReference>
<dbReference type="Proteomes" id="UP000366872">
    <property type="component" value="Unassembled WGS sequence"/>
</dbReference>
<dbReference type="SMART" id="SM01321">
    <property type="entry name" value="Y1_Tnp"/>
    <property type="match status" value="1"/>
</dbReference>
<dbReference type="GO" id="GO:0004803">
    <property type="term" value="F:transposase activity"/>
    <property type="evidence" value="ECO:0007669"/>
    <property type="project" value="InterPro"/>
</dbReference>
<dbReference type="AlphaFoldDB" id="A0A6C2TVT8"/>
<accession>A0A6C2TVT8</accession>
<organism evidence="2 3">
    <name type="scientific">Pontiella desulfatans</name>
    <dbReference type="NCBI Taxonomy" id="2750659"/>
    <lineage>
        <taxon>Bacteria</taxon>
        <taxon>Pseudomonadati</taxon>
        <taxon>Kiritimatiellota</taxon>
        <taxon>Kiritimatiellia</taxon>
        <taxon>Kiritimatiellales</taxon>
        <taxon>Pontiellaceae</taxon>
        <taxon>Pontiella</taxon>
    </lineage>
</organism>
<feature type="domain" description="Transposase IS200-like" evidence="1">
    <location>
        <begin position="24"/>
        <end position="165"/>
    </location>
</feature>
<keyword evidence="3" id="KW-1185">Reference proteome</keyword>
<reference evidence="2 3" key="1">
    <citation type="submission" date="2019-04" db="EMBL/GenBank/DDBJ databases">
        <authorList>
            <person name="Van Vliet M D."/>
        </authorList>
    </citation>
    <scope>NUCLEOTIDE SEQUENCE [LARGE SCALE GENOMIC DNA]</scope>
    <source>
        <strain evidence="2 3">F1</strain>
    </source>
</reference>
<sequence>MEKGAYDPEKHHRRSIRLKGHDYAGGGLYFITLCAHRDAIAAMQGKPFAPMKALIAERMAITAEKNPQMEWGESIIMPDHFHALIRIRKGGSLDLGNIIGGFKAGVSREWRRDEAGKAGKAGLARTGGIAPALPREMRIWHRNYYEMIVRSAEAEAKIAEYIRMNPWRCVQELGSGLRGMGNPALWNAEKMGVLCSRNAPRPKSIPKAAVYLGGFHSPMEKEILEKLLEHKRPVIWCPAWGLERAAFAPGVREAQEQNRMLILEMRDTAGNLAAAEARNRFVLEHADQRWISYVQPGGMLAHLLREG</sequence>
<proteinExistence type="predicted"/>
<name>A0A6C2TVT8_PONDE</name>
<protein>
    <recommendedName>
        <fullName evidence="1">Transposase IS200-like domain-containing protein</fullName>
    </recommendedName>
</protein>
<evidence type="ECO:0000313" key="3">
    <source>
        <dbReference type="Proteomes" id="UP000366872"/>
    </source>
</evidence>
<dbReference type="EMBL" id="CAAHFG010000001">
    <property type="protein sequence ID" value="VGO11778.1"/>
    <property type="molecule type" value="Genomic_DNA"/>
</dbReference>
<dbReference type="InterPro" id="IPR002686">
    <property type="entry name" value="Transposase_17"/>
</dbReference>
<dbReference type="Gene3D" id="3.30.70.1290">
    <property type="entry name" value="Transposase IS200-like"/>
    <property type="match status" value="1"/>
</dbReference>
<gene>
    <name evidence="2" type="ORF">PDESU_00324</name>
</gene>
<dbReference type="InterPro" id="IPR052715">
    <property type="entry name" value="RAYT_transposase"/>
</dbReference>
<dbReference type="GO" id="GO:0043565">
    <property type="term" value="F:sequence-specific DNA binding"/>
    <property type="evidence" value="ECO:0007669"/>
    <property type="project" value="TreeGrafter"/>
</dbReference>